<evidence type="ECO:0000259" key="1">
    <source>
        <dbReference type="Pfam" id="PF26526"/>
    </source>
</evidence>
<dbReference type="EMBL" id="RCUV01000008">
    <property type="protein sequence ID" value="RLP71396.1"/>
    <property type="molecule type" value="Genomic_DNA"/>
</dbReference>
<name>A0A3L6ZTT9_9MICO</name>
<proteinExistence type="predicted"/>
<dbReference type="InterPro" id="IPR058488">
    <property type="entry name" value="DUF8175"/>
</dbReference>
<dbReference type="OrthoDB" id="4428031at2"/>
<accession>A0A3L6ZTT9</accession>
<dbReference type="Proteomes" id="UP000270299">
    <property type="component" value="Unassembled WGS sequence"/>
</dbReference>
<reference evidence="2 3" key="1">
    <citation type="submission" date="2018-10" db="EMBL/GenBank/DDBJ databases">
        <authorList>
            <person name="Li J."/>
        </authorList>
    </citation>
    <scope>NUCLEOTIDE SEQUENCE [LARGE SCALE GENOMIC DNA]</scope>
    <source>
        <strain evidence="2 3">CCTCC AB209002</strain>
    </source>
</reference>
<comment type="caution">
    <text evidence="2">The sequence shown here is derived from an EMBL/GenBank/DDBJ whole genome shotgun (WGS) entry which is preliminary data.</text>
</comment>
<sequence length="74" mass="7890">MRAQIAGYKIGSYSGDAATVDVVMNYSDGSLVSIPLKLLWVEGDWKIEVTPSGEFPLAPAQIENLGGYTPWSGA</sequence>
<dbReference type="Pfam" id="PF26526">
    <property type="entry name" value="DUF8175"/>
    <property type="match status" value="1"/>
</dbReference>
<gene>
    <name evidence="2" type="ORF">D9V29_08600</name>
</gene>
<keyword evidence="3" id="KW-1185">Reference proteome</keyword>
<protein>
    <recommendedName>
        <fullName evidence="1">DUF8175 domain-containing protein</fullName>
    </recommendedName>
</protein>
<evidence type="ECO:0000313" key="3">
    <source>
        <dbReference type="Proteomes" id="UP000270299"/>
    </source>
</evidence>
<evidence type="ECO:0000313" key="2">
    <source>
        <dbReference type="EMBL" id="RLP71396.1"/>
    </source>
</evidence>
<dbReference type="AlphaFoldDB" id="A0A3L6ZTT9"/>
<organism evidence="2 3">
    <name type="scientific">Mycetocola manganoxydans</name>
    <dbReference type="NCBI Taxonomy" id="699879"/>
    <lineage>
        <taxon>Bacteria</taxon>
        <taxon>Bacillati</taxon>
        <taxon>Actinomycetota</taxon>
        <taxon>Actinomycetes</taxon>
        <taxon>Micrococcales</taxon>
        <taxon>Microbacteriaceae</taxon>
        <taxon>Mycetocola</taxon>
    </lineage>
</organism>
<feature type="domain" description="DUF8175" evidence="1">
    <location>
        <begin position="2"/>
        <end position="70"/>
    </location>
</feature>
<dbReference type="RefSeq" id="WP_121672912.1">
    <property type="nucleotide sequence ID" value="NZ_BMXM01000004.1"/>
</dbReference>